<evidence type="ECO:0000256" key="6">
    <source>
        <dbReference type="ARBA" id="ARBA00022737"/>
    </source>
</evidence>
<keyword evidence="9" id="KW-0862">Zinc</keyword>
<dbReference type="Gene3D" id="1.20.120.1750">
    <property type="match status" value="1"/>
</dbReference>
<evidence type="ECO:0000259" key="13">
    <source>
        <dbReference type="PROSITE" id="PS50908"/>
    </source>
</evidence>
<dbReference type="SMART" id="SM00591">
    <property type="entry name" value="RWD"/>
    <property type="match status" value="1"/>
</dbReference>
<organism evidence="15 16">
    <name type="scientific">Cylindrobasidium torrendii FP15055 ss-10</name>
    <dbReference type="NCBI Taxonomy" id="1314674"/>
    <lineage>
        <taxon>Eukaryota</taxon>
        <taxon>Fungi</taxon>
        <taxon>Dikarya</taxon>
        <taxon>Basidiomycota</taxon>
        <taxon>Agaricomycotina</taxon>
        <taxon>Agaricomycetes</taxon>
        <taxon>Agaricomycetidae</taxon>
        <taxon>Agaricales</taxon>
        <taxon>Marasmiineae</taxon>
        <taxon>Physalacriaceae</taxon>
        <taxon>Cylindrobasidium</taxon>
    </lineage>
</organism>
<evidence type="ECO:0000313" key="16">
    <source>
        <dbReference type="Proteomes" id="UP000054007"/>
    </source>
</evidence>
<comment type="pathway">
    <text evidence="2">Protein modification; protein ubiquitination.</text>
</comment>
<dbReference type="STRING" id="1314674.A0A0D7B2E4"/>
<dbReference type="Gene3D" id="3.30.40.10">
    <property type="entry name" value="Zinc/RING finger domain, C3HC4 (zinc finger)"/>
    <property type="match status" value="1"/>
</dbReference>
<dbReference type="InterPro" id="IPR016135">
    <property type="entry name" value="UBQ-conjugating_enzyme/RWD"/>
</dbReference>
<feature type="domain" description="RWD" evidence="13">
    <location>
        <begin position="12"/>
        <end position="131"/>
    </location>
</feature>
<evidence type="ECO:0000256" key="3">
    <source>
        <dbReference type="ARBA" id="ARBA00012251"/>
    </source>
</evidence>
<reference evidence="15 16" key="1">
    <citation type="journal article" date="2015" name="Fungal Genet. Biol.">
        <title>Evolution of novel wood decay mechanisms in Agaricales revealed by the genome sequences of Fistulina hepatica and Cylindrobasidium torrendii.</title>
        <authorList>
            <person name="Floudas D."/>
            <person name="Held B.W."/>
            <person name="Riley R."/>
            <person name="Nagy L.G."/>
            <person name="Koehler G."/>
            <person name="Ransdell A.S."/>
            <person name="Younus H."/>
            <person name="Chow J."/>
            <person name="Chiniquy J."/>
            <person name="Lipzen A."/>
            <person name="Tritt A."/>
            <person name="Sun H."/>
            <person name="Haridas S."/>
            <person name="LaButti K."/>
            <person name="Ohm R.A."/>
            <person name="Kues U."/>
            <person name="Blanchette R.A."/>
            <person name="Grigoriev I.V."/>
            <person name="Minto R.E."/>
            <person name="Hibbett D.S."/>
        </authorList>
    </citation>
    <scope>NUCLEOTIDE SEQUENCE [LARGE SCALE GENOMIC DNA]</scope>
    <source>
        <strain evidence="15 16">FP15055 ss-10</strain>
    </source>
</reference>
<name>A0A0D7B2E4_9AGAR</name>
<dbReference type="SUPFAM" id="SSF54495">
    <property type="entry name" value="UBC-like"/>
    <property type="match status" value="1"/>
</dbReference>
<evidence type="ECO:0000256" key="5">
    <source>
        <dbReference type="ARBA" id="ARBA00022723"/>
    </source>
</evidence>
<keyword evidence="7 11" id="KW-0863">Zinc-finger</keyword>
<dbReference type="PANTHER" id="PTHR11685">
    <property type="entry name" value="RBR FAMILY RING FINGER AND IBR DOMAIN-CONTAINING"/>
    <property type="match status" value="1"/>
</dbReference>
<dbReference type="Gene3D" id="3.10.110.10">
    <property type="entry name" value="Ubiquitin Conjugating Enzyme"/>
    <property type="match status" value="1"/>
</dbReference>
<evidence type="ECO:0000259" key="14">
    <source>
        <dbReference type="PROSITE" id="PS51873"/>
    </source>
</evidence>
<dbReference type="CDD" id="cd23820">
    <property type="entry name" value="RWD_RNF14"/>
    <property type="match status" value="1"/>
</dbReference>
<dbReference type="InterPro" id="IPR001841">
    <property type="entry name" value="Znf_RING"/>
</dbReference>
<dbReference type="Pfam" id="PF22191">
    <property type="entry name" value="IBR_1"/>
    <property type="match status" value="1"/>
</dbReference>
<feature type="domain" description="RING-type" evidence="12">
    <location>
        <begin position="172"/>
        <end position="217"/>
    </location>
</feature>
<dbReference type="InterPro" id="IPR047548">
    <property type="entry name" value="Rcat_RBR_RNF14"/>
</dbReference>
<evidence type="ECO:0000256" key="8">
    <source>
        <dbReference type="ARBA" id="ARBA00022786"/>
    </source>
</evidence>
<dbReference type="InterPro" id="IPR044066">
    <property type="entry name" value="TRIAD_supradom"/>
</dbReference>
<dbReference type="CDD" id="cd20354">
    <property type="entry name" value="Rcat_RBR_RNF14"/>
    <property type="match status" value="1"/>
</dbReference>
<proteinExistence type="inferred from homology"/>
<dbReference type="OrthoDB" id="1431934at2759"/>
<keyword evidence="4" id="KW-0808">Transferase</keyword>
<dbReference type="InterPro" id="IPR031127">
    <property type="entry name" value="E3_UB_ligase_RBR"/>
</dbReference>
<dbReference type="GO" id="GO:0016567">
    <property type="term" value="P:protein ubiquitination"/>
    <property type="evidence" value="ECO:0007669"/>
    <property type="project" value="InterPro"/>
</dbReference>
<accession>A0A0D7B2E4</accession>
<dbReference type="GO" id="GO:0008270">
    <property type="term" value="F:zinc ion binding"/>
    <property type="evidence" value="ECO:0007669"/>
    <property type="project" value="UniProtKB-KW"/>
</dbReference>
<dbReference type="PROSITE" id="PS50089">
    <property type="entry name" value="ZF_RING_2"/>
    <property type="match status" value="1"/>
</dbReference>
<gene>
    <name evidence="15" type="ORF">CYLTODRAFT_425899</name>
</gene>
<dbReference type="InterPro" id="IPR002867">
    <property type="entry name" value="IBR_dom"/>
</dbReference>
<protein>
    <recommendedName>
        <fullName evidence="3">RBR-type E3 ubiquitin transferase</fullName>
        <ecNumber evidence="3">2.3.2.31</ecNumber>
    </recommendedName>
</protein>
<keyword evidence="5" id="KW-0479">Metal-binding</keyword>
<evidence type="ECO:0000259" key="12">
    <source>
        <dbReference type="PROSITE" id="PS50089"/>
    </source>
</evidence>
<evidence type="ECO:0000256" key="1">
    <source>
        <dbReference type="ARBA" id="ARBA00001798"/>
    </source>
</evidence>
<dbReference type="SMART" id="SM00647">
    <property type="entry name" value="IBR"/>
    <property type="match status" value="2"/>
</dbReference>
<dbReference type="GO" id="GO:0061630">
    <property type="term" value="F:ubiquitin protein ligase activity"/>
    <property type="evidence" value="ECO:0007669"/>
    <property type="project" value="UniProtKB-EC"/>
</dbReference>
<dbReference type="PROSITE" id="PS50908">
    <property type="entry name" value="RWD"/>
    <property type="match status" value="1"/>
</dbReference>
<dbReference type="InterPro" id="IPR006575">
    <property type="entry name" value="RWD_dom"/>
</dbReference>
<evidence type="ECO:0000256" key="10">
    <source>
        <dbReference type="ARBA" id="ARBA00044508"/>
    </source>
</evidence>
<evidence type="ECO:0000256" key="9">
    <source>
        <dbReference type="ARBA" id="ARBA00022833"/>
    </source>
</evidence>
<keyword evidence="6" id="KW-0677">Repeat</keyword>
<comment type="catalytic activity">
    <reaction evidence="1">
        <text>[E2 ubiquitin-conjugating enzyme]-S-ubiquitinyl-L-cysteine + [acceptor protein]-L-lysine = [E2 ubiquitin-conjugating enzyme]-L-cysteine + [acceptor protein]-N(6)-ubiquitinyl-L-lysine.</text>
        <dbReference type="EC" id="2.3.2.31"/>
    </reaction>
</comment>
<dbReference type="EMBL" id="KN880680">
    <property type="protein sequence ID" value="KIY63681.1"/>
    <property type="molecule type" value="Genomic_DNA"/>
</dbReference>
<evidence type="ECO:0000256" key="7">
    <source>
        <dbReference type="ARBA" id="ARBA00022771"/>
    </source>
</evidence>
<evidence type="ECO:0000256" key="11">
    <source>
        <dbReference type="PROSITE-ProRule" id="PRU00175"/>
    </source>
</evidence>
<dbReference type="Pfam" id="PF05773">
    <property type="entry name" value="RWD"/>
    <property type="match status" value="1"/>
</dbReference>
<dbReference type="EC" id="2.3.2.31" evidence="3"/>
<feature type="domain" description="RING-type" evidence="14">
    <location>
        <begin position="168"/>
        <end position="423"/>
    </location>
</feature>
<dbReference type="SUPFAM" id="SSF57850">
    <property type="entry name" value="RING/U-box"/>
    <property type="match status" value="2"/>
</dbReference>
<evidence type="ECO:0000256" key="2">
    <source>
        <dbReference type="ARBA" id="ARBA00004906"/>
    </source>
</evidence>
<comment type="similarity">
    <text evidence="10">Belongs to the RBR family. RNF14 subfamily.</text>
</comment>
<dbReference type="Proteomes" id="UP000054007">
    <property type="component" value="Unassembled WGS sequence"/>
</dbReference>
<evidence type="ECO:0000256" key="4">
    <source>
        <dbReference type="ARBA" id="ARBA00022679"/>
    </source>
</evidence>
<dbReference type="AlphaFoldDB" id="A0A0D7B2E4"/>
<dbReference type="PROSITE" id="PS51873">
    <property type="entry name" value="TRIAD"/>
    <property type="match status" value="1"/>
</dbReference>
<dbReference type="InterPro" id="IPR013083">
    <property type="entry name" value="Znf_RING/FYVE/PHD"/>
</dbReference>
<dbReference type="Pfam" id="PF01485">
    <property type="entry name" value="IBR"/>
    <property type="match status" value="1"/>
</dbReference>
<evidence type="ECO:0000313" key="15">
    <source>
        <dbReference type="EMBL" id="KIY63681.1"/>
    </source>
</evidence>
<sequence>MTEQECRQQQRDEWEVLESIYPDCISSDLDENWAFKLEVPIELADPRIVEVHNAETSRTLTLSNLPPLLLDVTLPASYPLETPPRVTSMQSADQWYMQPPRLLEDLTQMWEPGSQVLYSWIEYIRGGQFLTEGRENTPISLRHPAPDILADLLAAYNTDSSRQQFSQNSYACSICMTHHKGSKCIQLSCQHIFGRSCLRDYWCSLVTEGDIARVRCPDQACMKDGVEAREEEVALVLKPDEITRWKWLQEKQEMEKDPAVVICPMKYCQKLVPKPPMVNDDSGWVRLRVCSACSYSFCATCKHGWHGPISPCIASATNELVQQYLATTEGSMEREMLLRQYGRSYVEKLLKRWEEEQANNKLLESSTTACPGCSVRVEKSMGCNHMTCFKCKQHFCYRCGYKLQPSNPYLHFNTPGLACFQRLFDVGSVNDDDGWILDLQLEDDDQWEHR</sequence>
<keyword evidence="16" id="KW-1185">Reference proteome</keyword>
<keyword evidence="8" id="KW-0833">Ubl conjugation pathway</keyword>